<dbReference type="InterPro" id="IPR043597">
    <property type="entry name" value="TPH_dom"/>
</dbReference>
<dbReference type="Pfam" id="PF13868">
    <property type="entry name" value="TPH"/>
    <property type="match status" value="1"/>
</dbReference>
<evidence type="ECO:0000256" key="9">
    <source>
        <dbReference type="ARBA" id="ARBA00023212"/>
    </source>
</evidence>
<reference evidence="16" key="1">
    <citation type="submission" date="2025-08" db="UniProtKB">
        <authorList>
            <consortium name="RefSeq"/>
        </authorList>
    </citation>
    <scope>IDENTIFICATION</scope>
    <source>
        <tissue evidence="16">Thorax and Abdomen</tissue>
    </source>
</reference>
<evidence type="ECO:0000259" key="14">
    <source>
        <dbReference type="Pfam" id="PF13868"/>
    </source>
</evidence>
<keyword evidence="10" id="KW-0539">Nucleus</keyword>
<dbReference type="Proteomes" id="UP000829291">
    <property type="component" value="Chromosome 5"/>
</dbReference>
<gene>
    <name evidence="16" type="primary">LOC107217328</name>
</gene>
<evidence type="ECO:0000256" key="4">
    <source>
        <dbReference type="ARBA" id="ARBA00014813"/>
    </source>
</evidence>
<evidence type="ECO:0000256" key="1">
    <source>
        <dbReference type="ARBA" id="ARBA00004123"/>
    </source>
</evidence>
<evidence type="ECO:0000256" key="3">
    <source>
        <dbReference type="ARBA" id="ARBA00009158"/>
    </source>
</evidence>
<organism evidence="15 16">
    <name type="scientific">Neodiprion lecontei</name>
    <name type="common">Redheaded pine sawfly</name>
    <dbReference type="NCBI Taxonomy" id="441921"/>
    <lineage>
        <taxon>Eukaryota</taxon>
        <taxon>Metazoa</taxon>
        <taxon>Ecdysozoa</taxon>
        <taxon>Arthropoda</taxon>
        <taxon>Hexapoda</taxon>
        <taxon>Insecta</taxon>
        <taxon>Pterygota</taxon>
        <taxon>Neoptera</taxon>
        <taxon>Endopterygota</taxon>
        <taxon>Hymenoptera</taxon>
        <taxon>Tenthredinoidea</taxon>
        <taxon>Diprionidae</taxon>
        <taxon>Diprioninae</taxon>
        <taxon>Neodiprion</taxon>
    </lineage>
</organism>
<keyword evidence="11" id="KW-0469">Meiosis</keyword>
<evidence type="ECO:0000256" key="2">
    <source>
        <dbReference type="ARBA" id="ARBA00004611"/>
    </source>
</evidence>
<sequence length="399" mass="46283">MESINKNEKGAKRYARIGDIRDSTKDLRQLEAALREAYVAKELRAQLCEAEAERLGERARDRAQGEALRRLAEEAARASEAAARIDKSARIGYGIELREAAEARERKRVASYELELRESRILAEVSRAVEEAREADKTAAKLELAERTARELRVFTEVREIRRSQEAEAAAMERRRELEYAAVVERRTEALRLARTERELARAAVIEAVAKSLLEARDRKLERQELLADIVAEERWLLEEARLREEKQRRKRVREEAAAELERHRILVEERRLRHAIEEEEFAAAVMRRVMEDARVQRLTVEARRRIQIEYRRGLELVIEERRARRAREVVRIQEELRLERMRNAAIEKGVKEMRRRLLIRHAGNVAEFIADGALSSDERAVVAAIIDAAPKDGEKPDA</sequence>
<keyword evidence="9" id="KW-0206">Cytoskeleton</keyword>
<dbReference type="PANTHER" id="PTHR19265:SF0">
    <property type="entry name" value="MEIOSIS-SPECIFIC NUCLEAR STRUCTURAL PROTEIN 1"/>
    <property type="match status" value="1"/>
</dbReference>
<dbReference type="RefSeq" id="XP_046596130.1">
    <property type="nucleotide sequence ID" value="XM_046740174.1"/>
</dbReference>
<evidence type="ECO:0000313" key="15">
    <source>
        <dbReference type="Proteomes" id="UP000829291"/>
    </source>
</evidence>
<evidence type="ECO:0000256" key="7">
    <source>
        <dbReference type="ARBA" id="ARBA00023054"/>
    </source>
</evidence>
<evidence type="ECO:0000256" key="11">
    <source>
        <dbReference type="ARBA" id="ARBA00023254"/>
    </source>
</evidence>
<evidence type="ECO:0000256" key="13">
    <source>
        <dbReference type="ARBA" id="ARBA00046114"/>
    </source>
</evidence>
<evidence type="ECO:0000313" key="16">
    <source>
        <dbReference type="RefSeq" id="XP_046596130.1"/>
    </source>
</evidence>
<feature type="domain" description="Trichohyalin-plectin-homology" evidence="14">
    <location>
        <begin position="20"/>
        <end position="369"/>
    </location>
</feature>
<comment type="similarity">
    <text evidence="3">Belongs to the MNS1 family.</text>
</comment>
<accession>A0ABM3G778</accession>
<dbReference type="PANTHER" id="PTHR19265">
    <property type="entry name" value="MEIOSIS-SPECIFIC NUCLEAR STRUCTURAL PROTEIN 1"/>
    <property type="match status" value="1"/>
</dbReference>
<dbReference type="InterPro" id="IPR026504">
    <property type="entry name" value="MNS1"/>
</dbReference>
<evidence type="ECO:0000256" key="12">
    <source>
        <dbReference type="ARBA" id="ARBA00023273"/>
    </source>
</evidence>
<evidence type="ECO:0000256" key="10">
    <source>
        <dbReference type="ARBA" id="ARBA00023242"/>
    </source>
</evidence>
<dbReference type="GeneID" id="107217328"/>
<evidence type="ECO:0000256" key="6">
    <source>
        <dbReference type="ARBA" id="ARBA00022846"/>
    </source>
</evidence>
<keyword evidence="12" id="KW-0966">Cell projection</keyword>
<evidence type="ECO:0000256" key="8">
    <source>
        <dbReference type="ARBA" id="ARBA00023069"/>
    </source>
</evidence>
<comment type="subcellular location">
    <subcellularLocation>
        <location evidence="2">Cytoplasm</location>
        <location evidence="2">Cytoskeleton</location>
        <location evidence="2">Flagellum axoneme</location>
    </subcellularLocation>
    <subcellularLocation>
        <location evidence="1">Nucleus</location>
    </subcellularLocation>
</comment>
<name>A0ABM3G778_NEOLC</name>
<proteinExistence type="inferred from homology"/>
<evidence type="ECO:0000256" key="5">
    <source>
        <dbReference type="ARBA" id="ARBA00022490"/>
    </source>
</evidence>
<keyword evidence="6" id="KW-0282">Flagellum</keyword>
<protein>
    <recommendedName>
        <fullName evidence="4">Meiosis-specific nuclear structural protein 1</fullName>
    </recommendedName>
</protein>
<keyword evidence="7" id="KW-0175">Coiled coil</keyword>
<keyword evidence="5" id="KW-0963">Cytoplasm</keyword>
<comment type="function">
    <text evidence="13">Microtubule inner protein (MIP) part of the dynein-decorated doublet microtubules (DMTs) in cilia axoneme, which is required for motile cilia beating. May play a role in the control of meiotic division and germ cell differentiation through regulation of pairing and recombination during meiosis. Required for sperm flagella assembly. May play a role in the assembly and function of the outer dynein arm-docking complex (ODA-DC). ODA-DC mediates outer dynein arms (ODA) binding onto the axonemal doublet microtubules.</text>
</comment>
<keyword evidence="8" id="KW-0969">Cilium</keyword>
<keyword evidence="15" id="KW-1185">Reference proteome</keyword>